<dbReference type="AlphaFoldDB" id="A0A818NLD6"/>
<feature type="transmembrane region" description="Helical" evidence="1">
    <location>
        <begin position="195"/>
        <end position="213"/>
    </location>
</feature>
<proteinExistence type="predicted"/>
<dbReference type="EMBL" id="CAJNYU010002855">
    <property type="protein sequence ID" value="CAF3606753.1"/>
    <property type="molecule type" value="Genomic_DNA"/>
</dbReference>
<evidence type="ECO:0000256" key="1">
    <source>
        <dbReference type="SAM" id="Phobius"/>
    </source>
</evidence>
<feature type="transmembrane region" description="Helical" evidence="1">
    <location>
        <begin position="166"/>
        <end position="186"/>
    </location>
</feature>
<keyword evidence="1" id="KW-1133">Transmembrane helix</keyword>
<name>A0A818NLD6_9BILA</name>
<reference evidence="2" key="1">
    <citation type="submission" date="2021-02" db="EMBL/GenBank/DDBJ databases">
        <authorList>
            <person name="Nowell W R."/>
        </authorList>
    </citation>
    <scope>NUCLEOTIDE SEQUENCE</scope>
</reference>
<comment type="caution">
    <text evidence="2">The sequence shown here is derived from an EMBL/GenBank/DDBJ whole genome shotgun (WGS) entry which is preliminary data.</text>
</comment>
<protein>
    <submittedName>
        <fullName evidence="2">Uncharacterized protein</fullName>
    </submittedName>
</protein>
<feature type="transmembrane region" description="Helical" evidence="1">
    <location>
        <begin position="127"/>
        <end position="146"/>
    </location>
</feature>
<feature type="transmembrane region" description="Helical" evidence="1">
    <location>
        <begin position="92"/>
        <end position="115"/>
    </location>
</feature>
<sequence>MFLSIPQSKNQLKRTSGNGDIEVLLELFKKINNVEVISVSETINDDNEVLKYHREIYWRLLFLNLVVLWAYQSLISAQNYYINCFSNDNLDFWGTVSAGSSMFLLHIIQLYFGIYKYVTSLKNKIRLNIAFASVGGINTITESPIYDIGGLFKTGSFTQAVQVGNGMAGFLNVTANTIIRLAVLLVHSKIDRDQLSFYIFISVLIILCFLAIFI</sequence>
<accession>A0A818NLD6</accession>
<feature type="transmembrane region" description="Helical" evidence="1">
    <location>
        <begin position="56"/>
        <end position="72"/>
    </location>
</feature>
<evidence type="ECO:0000313" key="2">
    <source>
        <dbReference type="EMBL" id="CAF3606753.1"/>
    </source>
</evidence>
<dbReference type="Proteomes" id="UP000663869">
    <property type="component" value="Unassembled WGS sequence"/>
</dbReference>
<gene>
    <name evidence="2" type="ORF">FME351_LOCUS22237</name>
</gene>
<organism evidence="2 3">
    <name type="scientific">Rotaria socialis</name>
    <dbReference type="NCBI Taxonomy" id="392032"/>
    <lineage>
        <taxon>Eukaryota</taxon>
        <taxon>Metazoa</taxon>
        <taxon>Spiralia</taxon>
        <taxon>Gnathifera</taxon>
        <taxon>Rotifera</taxon>
        <taxon>Eurotatoria</taxon>
        <taxon>Bdelloidea</taxon>
        <taxon>Philodinida</taxon>
        <taxon>Philodinidae</taxon>
        <taxon>Rotaria</taxon>
    </lineage>
</organism>
<keyword evidence="1" id="KW-0812">Transmembrane</keyword>
<keyword evidence="1" id="KW-0472">Membrane</keyword>
<evidence type="ECO:0000313" key="3">
    <source>
        <dbReference type="Proteomes" id="UP000663869"/>
    </source>
</evidence>